<reference evidence="2 3" key="1">
    <citation type="submission" date="2016-03" db="EMBL/GenBank/DDBJ databases">
        <title>Cyphomyrmex costatus WGS genome.</title>
        <authorList>
            <person name="Nygaard S."/>
            <person name="Hu H."/>
            <person name="Boomsma J."/>
            <person name="Zhang G."/>
        </authorList>
    </citation>
    <scope>NUCLEOTIDE SEQUENCE [LARGE SCALE GENOMIC DNA]</scope>
    <source>
        <strain evidence="2">MS0001</strain>
        <tissue evidence="2">Whole body</tissue>
    </source>
</reference>
<dbReference type="AlphaFoldDB" id="A0A151IDI2"/>
<evidence type="ECO:0000313" key="3">
    <source>
        <dbReference type="Proteomes" id="UP000078542"/>
    </source>
</evidence>
<evidence type="ECO:0000313" key="2">
    <source>
        <dbReference type="EMBL" id="KYM98523.1"/>
    </source>
</evidence>
<feature type="domain" description="Tudor" evidence="1">
    <location>
        <begin position="18"/>
        <end position="131"/>
    </location>
</feature>
<dbReference type="InterPro" id="IPR002999">
    <property type="entry name" value="Tudor"/>
</dbReference>
<sequence length="214" mass="25229">MEIQAINTRQLSRGPLNIKIIKVISPTYFWVHLNPTRRYLEELLEDLTRRMTRKGRLLRHNPDHVIPNELVAVCEGRMWQRGIVVQRERGNMVTVALRDWGRIIRRPISDMHLLEDQFRELRWQAIPYGLAHICPVGLRTRWPRRSRELTRLLLERREGWMRILVSITDKAAVVTLELKRESEDEMSSLKDLLISMGCAQHIDEKIMSTLPGII</sequence>
<dbReference type="GO" id="GO:0005737">
    <property type="term" value="C:cytoplasm"/>
    <property type="evidence" value="ECO:0007669"/>
    <property type="project" value="UniProtKB-ARBA"/>
</dbReference>
<evidence type="ECO:0000259" key="1">
    <source>
        <dbReference type="Pfam" id="PF00567"/>
    </source>
</evidence>
<dbReference type="EMBL" id="KQ977942">
    <property type="protein sequence ID" value="KYM98523.1"/>
    <property type="molecule type" value="Genomic_DNA"/>
</dbReference>
<organism evidence="2 3">
    <name type="scientific">Cyphomyrmex costatus</name>
    <dbReference type="NCBI Taxonomy" id="456900"/>
    <lineage>
        <taxon>Eukaryota</taxon>
        <taxon>Metazoa</taxon>
        <taxon>Ecdysozoa</taxon>
        <taxon>Arthropoda</taxon>
        <taxon>Hexapoda</taxon>
        <taxon>Insecta</taxon>
        <taxon>Pterygota</taxon>
        <taxon>Neoptera</taxon>
        <taxon>Endopterygota</taxon>
        <taxon>Hymenoptera</taxon>
        <taxon>Apocrita</taxon>
        <taxon>Aculeata</taxon>
        <taxon>Formicoidea</taxon>
        <taxon>Formicidae</taxon>
        <taxon>Myrmicinae</taxon>
        <taxon>Cyphomyrmex</taxon>
    </lineage>
</organism>
<dbReference type="CDD" id="cd20379">
    <property type="entry name" value="Tudor_dTUD-like"/>
    <property type="match status" value="1"/>
</dbReference>
<dbReference type="Gene3D" id="2.30.30.140">
    <property type="match status" value="1"/>
</dbReference>
<dbReference type="Pfam" id="PF00567">
    <property type="entry name" value="TUDOR"/>
    <property type="match status" value="1"/>
</dbReference>
<dbReference type="InterPro" id="IPR035437">
    <property type="entry name" value="SNase_OB-fold_sf"/>
</dbReference>
<protein>
    <recommendedName>
        <fullName evidence="1">Tudor domain-containing protein</fullName>
    </recommendedName>
</protein>
<dbReference type="PANTHER" id="PTHR16442:SF1">
    <property type="entry name" value="RING FINGER PROTEIN 17"/>
    <property type="match status" value="1"/>
</dbReference>
<proteinExistence type="predicted"/>
<dbReference type="Proteomes" id="UP000078542">
    <property type="component" value="Unassembled WGS sequence"/>
</dbReference>
<dbReference type="STRING" id="456900.A0A151IDI2"/>
<dbReference type="Gene3D" id="2.40.50.90">
    <property type="match status" value="1"/>
</dbReference>
<accession>A0A151IDI2</accession>
<dbReference type="PANTHER" id="PTHR16442">
    <property type="entry name" value="RING FINGER PROTEIN 17"/>
    <property type="match status" value="1"/>
</dbReference>
<gene>
    <name evidence="2" type="ORF">ALC62_10764</name>
</gene>
<dbReference type="SUPFAM" id="SSF63748">
    <property type="entry name" value="Tudor/PWWP/MBT"/>
    <property type="match status" value="1"/>
</dbReference>
<name>A0A151IDI2_9HYME</name>
<keyword evidence="3" id="KW-1185">Reference proteome</keyword>